<evidence type="ECO:0000313" key="2">
    <source>
        <dbReference type="Proteomes" id="UP000316213"/>
    </source>
</evidence>
<dbReference type="AlphaFoldDB" id="A0A5C5ZKB2"/>
<sequence length="51" mass="5180">MKSGDMASSCLAVAIANACSASSICLASLLGLAFERNDRVHVGAQLLTPSQ</sequence>
<protein>
    <submittedName>
        <fullName evidence="1">Uncharacterized protein</fullName>
    </submittedName>
</protein>
<dbReference type="EMBL" id="SJPM01000024">
    <property type="protein sequence ID" value="TWT87884.1"/>
    <property type="molecule type" value="Genomic_DNA"/>
</dbReference>
<reference evidence="1 2" key="1">
    <citation type="submission" date="2019-02" db="EMBL/GenBank/DDBJ databases">
        <title>Deep-cultivation of Planctomycetes and their phenomic and genomic characterization uncovers novel biology.</title>
        <authorList>
            <person name="Wiegand S."/>
            <person name="Jogler M."/>
            <person name="Boedeker C."/>
            <person name="Pinto D."/>
            <person name="Vollmers J."/>
            <person name="Rivas-Marin E."/>
            <person name="Kohn T."/>
            <person name="Peeters S.H."/>
            <person name="Heuer A."/>
            <person name="Rast P."/>
            <person name="Oberbeckmann S."/>
            <person name="Bunk B."/>
            <person name="Jeske O."/>
            <person name="Meyerdierks A."/>
            <person name="Storesund J.E."/>
            <person name="Kallscheuer N."/>
            <person name="Luecker S."/>
            <person name="Lage O.M."/>
            <person name="Pohl T."/>
            <person name="Merkel B.J."/>
            <person name="Hornburger P."/>
            <person name="Mueller R.-W."/>
            <person name="Bruemmer F."/>
            <person name="Labrenz M."/>
            <person name="Spormann A.M."/>
            <person name="Op Den Camp H."/>
            <person name="Overmann J."/>
            <person name="Amann R."/>
            <person name="Jetten M.S.M."/>
            <person name="Mascher T."/>
            <person name="Medema M.H."/>
            <person name="Devos D.P."/>
            <person name="Kaster A.-K."/>
            <person name="Ovreas L."/>
            <person name="Rohde M."/>
            <person name="Galperin M.Y."/>
            <person name="Jogler C."/>
        </authorList>
    </citation>
    <scope>NUCLEOTIDE SEQUENCE [LARGE SCALE GENOMIC DNA]</scope>
    <source>
        <strain evidence="1 2">Pla100</strain>
    </source>
</reference>
<evidence type="ECO:0000313" key="1">
    <source>
        <dbReference type="EMBL" id="TWT87884.1"/>
    </source>
</evidence>
<comment type="caution">
    <text evidence="1">The sequence shown here is derived from an EMBL/GenBank/DDBJ whole genome shotgun (WGS) entry which is preliminary data.</text>
</comment>
<organism evidence="1 2">
    <name type="scientific">Neorhodopirellula pilleata</name>
    <dbReference type="NCBI Taxonomy" id="2714738"/>
    <lineage>
        <taxon>Bacteria</taxon>
        <taxon>Pseudomonadati</taxon>
        <taxon>Planctomycetota</taxon>
        <taxon>Planctomycetia</taxon>
        <taxon>Pirellulales</taxon>
        <taxon>Pirellulaceae</taxon>
        <taxon>Neorhodopirellula</taxon>
    </lineage>
</organism>
<proteinExistence type="predicted"/>
<accession>A0A5C5ZKB2</accession>
<keyword evidence="2" id="KW-1185">Reference proteome</keyword>
<name>A0A5C5ZKB2_9BACT</name>
<gene>
    <name evidence="1" type="ORF">Pla100_58330</name>
</gene>
<dbReference type="Proteomes" id="UP000316213">
    <property type="component" value="Unassembled WGS sequence"/>
</dbReference>